<dbReference type="PROSITE" id="PS51191">
    <property type="entry name" value="FEMABX"/>
    <property type="match status" value="1"/>
</dbReference>
<dbReference type="Proteomes" id="UP001191004">
    <property type="component" value="Unassembled WGS sequence"/>
</dbReference>
<sequence>MKHFFLGRANNFNLKETLRFLASFGTKKDYIKLKHFFSKQYQVDQKNVYLFHSGRTALSLALISQIPAVSKDSSVDKKVKTETASRKESLPAVAITSLTCFAVVQAIRAAGYQPIYLDIDPKTLHFNANALKKCIKKYPNLKAVIVQNNLGIPAEIVEIEKLAKEHNLFLIEDLAHSYNIHYSDGRLAGNIGDAVVLSFGKGKSLDATSGGALIMRVASKNHLLDSRNIASRAPKISSSLRDNFYPLFALISRTLSYLSFGRFNLGQIWILALLKLKLIQRSADAELDFERRLSYWQSRYLLKKLQKSQKYHSILRYPLLVKDRNSVLLELKKAGFFFDEVWYDSPVAPKRYFKKSDFNENDCPVATLVAKHLINFPTNYSFLQLKQAWQIIAPQLVEVKVNQQGQPELLKKDSVALSKGQKTTKSLVKLTQQDWNNQIRDYDLANFLQSPRWQKYNEFLGRRVLLCEFYGHVKVLMVIKDAKRGRFLEIPNGPLLNWQDPVIVALVFQEIFQIAKQYKCAFIRFRPALADSEENRFILKQLGSIEASFHLGAEHTVMIDLTKTEEDLLATFRRQTRYEVRRAEKLKITVEDRSDDAGILEEFHQVQLDTAKRQNFIPPTKKELQALKDSFAEDLRLYVTYDETHRPIAYGLILIDGIEAEYYEAASTPLNRKLPGAYALQWQIMRDLKKRGIQRYNLWGIAPEGQTKHRYAGVTTFKTGFSEHRFTYVAAQDISVSPLRYQFNRLIETIRKKRRHL</sequence>
<comment type="similarity">
    <text evidence="1">Belongs to the FemABX family.</text>
</comment>
<dbReference type="InterPro" id="IPR016181">
    <property type="entry name" value="Acyl_CoA_acyltransferase"/>
</dbReference>
<evidence type="ECO:0000256" key="1">
    <source>
        <dbReference type="ARBA" id="ARBA00009943"/>
    </source>
</evidence>
<dbReference type="InterPro" id="IPR050644">
    <property type="entry name" value="PG_Glycine_Bridge_Synth"/>
</dbReference>
<dbReference type="Pfam" id="PF02388">
    <property type="entry name" value="FemAB"/>
    <property type="match status" value="1"/>
</dbReference>
<comment type="similarity">
    <text evidence="7">Belongs to the DegT/DnrJ/EryC1 family.</text>
</comment>
<evidence type="ECO:0000256" key="2">
    <source>
        <dbReference type="ARBA" id="ARBA00022679"/>
    </source>
</evidence>
<dbReference type="Gene3D" id="3.40.640.10">
    <property type="entry name" value="Type I PLP-dependent aspartate aminotransferase-like (Major domain)"/>
    <property type="match status" value="1"/>
</dbReference>
<gene>
    <name evidence="8" type="primary">btrR</name>
    <name evidence="8" type="ORF">G3KMM_00346</name>
</gene>
<dbReference type="InterPro" id="IPR015421">
    <property type="entry name" value="PyrdxlP-dep_Trfase_major"/>
</dbReference>
<keyword evidence="9" id="KW-1185">Reference proteome</keyword>
<comment type="caution">
    <text evidence="8">The sequence shown here is derived from an EMBL/GenBank/DDBJ whole genome shotgun (WGS) entry which is preliminary data.</text>
</comment>
<dbReference type="PANTHER" id="PTHR36174">
    <property type="entry name" value="LIPID II:GLYCINE GLYCYLTRANSFERASE"/>
    <property type="match status" value="1"/>
</dbReference>
<evidence type="ECO:0000256" key="4">
    <source>
        <dbReference type="ARBA" id="ARBA00022984"/>
    </source>
</evidence>
<reference evidence="8 9" key="2">
    <citation type="journal article" date="2020" name="Cell Rep.">
        <title>Acquisition and Adaptation of Ultra-small Parasitic Reduced Genome Bacteria to Mammalian Hosts.</title>
        <authorList>
            <person name="McLean J.S."/>
            <person name="Bor B."/>
            <person name="Kerns K.A."/>
            <person name="Liu Q."/>
            <person name="To T.T."/>
            <person name="Solden L."/>
            <person name="Hendrickson E.L."/>
            <person name="Wrighton K."/>
            <person name="Shi W."/>
            <person name="He X."/>
        </authorList>
    </citation>
    <scope>NUCLEOTIDE SEQUENCE [LARGE SCALE GENOMIC DNA]</scope>
    <source>
        <strain evidence="8 9">TM7_KMM_G3_1_HOT_351</strain>
    </source>
</reference>
<evidence type="ECO:0000256" key="7">
    <source>
        <dbReference type="RuleBase" id="RU004508"/>
    </source>
</evidence>
<dbReference type="InterPro" id="IPR015424">
    <property type="entry name" value="PyrdxlP-dep_Trfase"/>
</dbReference>
<organism evidence="8 9">
    <name type="scientific">Candidatus Nanosyncoccus nanoralicus</name>
    <dbReference type="NCBI Taxonomy" id="2171996"/>
    <lineage>
        <taxon>Bacteria</taxon>
        <taxon>Candidatus Saccharimonadota</taxon>
        <taxon>Candidatus Nanosyncoccalia</taxon>
        <taxon>Candidatus Nanosyncoccales</taxon>
        <taxon>Candidatus Nanosyncoccaceae</taxon>
        <taxon>Candidatus Nanosyncoccus</taxon>
    </lineage>
</organism>
<proteinExistence type="inferred from homology"/>
<dbReference type="SUPFAM" id="SSF53383">
    <property type="entry name" value="PLP-dependent transferases"/>
    <property type="match status" value="1"/>
</dbReference>
<dbReference type="RefSeq" id="WP_129604736.1">
    <property type="nucleotide sequence ID" value="NZ_PRLL01000009.1"/>
</dbReference>
<keyword evidence="5" id="KW-0012">Acyltransferase</keyword>
<evidence type="ECO:0000256" key="3">
    <source>
        <dbReference type="ARBA" id="ARBA00022960"/>
    </source>
</evidence>
<dbReference type="EMBL" id="PRLL01000009">
    <property type="protein sequence ID" value="RYC73541.1"/>
    <property type="molecule type" value="Genomic_DNA"/>
</dbReference>
<accession>A0ABY0FJY1</accession>
<dbReference type="GO" id="GO:0008483">
    <property type="term" value="F:transaminase activity"/>
    <property type="evidence" value="ECO:0007669"/>
    <property type="project" value="UniProtKB-KW"/>
</dbReference>
<keyword evidence="7" id="KW-0663">Pyridoxal phosphate</keyword>
<dbReference type="InterPro" id="IPR003447">
    <property type="entry name" value="FEMABX"/>
</dbReference>
<dbReference type="SUPFAM" id="SSF55729">
    <property type="entry name" value="Acyl-CoA N-acyltransferases (Nat)"/>
    <property type="match status" value="2"/>
</dbReference>
<evidence type="ECO:0000256" key="6">
    <source>
        <dbReference type="ARBA" id="ARBA00023316"/>
    </source>
</evidence>
<dbReference type="Pfam" id="PF01041">
    <property type="entry name" value="DegT_DnrJ_EryC1"/>
    <property type="match status" value="1"/>
</dbReference>
<keyword evidence="4" id="KW-0573">Peptidoglycan synthesis</keyword>
<keyword evidence="3" id="KW-0133">Cell shape</keyword>
<evidence type="ECO:0000313" key="8">
    <source>
        <dbReference type="EMBL" id="RYC73541.1"/>
    </source>
</evidence>
<dbReference type="InterPro" id="IPR015422">
    <property type="entry name" value="PyrdxlP-dep_Trfase_small"/>
</dbReference>
<dbReference type="Gene3D" id="3.40.630.30">
    <property type="match status" value="2"/>
</dbReference>
<evidence type="ECO:0000256" key="5">
    <source>
        <dbReference type="ARBA" id="ARBA00023315"/>
    </source>
</evidence>
<evidence type="ECO:0000313" key="9">
    <source>
        <dbReference type="Proteomes" id="UP001191004"/>
    </source>
</evidence>
<reference evidence="8 9" key="1">
    <citation type="journal article" date="2018" name="bioRxiv">
        <title>Evidence of independent acquisition and adaption of ultra-small bacteria to human hosts across the highly diverse yet reduced genomes of the phylum Saccharibacteria.</title>
        <authorList>
            <person name="McLean J.S."/>
            <person name="Bor B."/>
            <person name="To T.T."/>
            <person name="Liu Q."/>
            <person name="Kearns K.A."/>
            <person name="Solden L.M."/>
            <person name="Wrighton K.C."/>
            <person name="He X."/>
            <person name="Shi W."/>
        </authorList>
    </citation>
    <scope>NUCLEOTIDE SEQUENCE [LARGE SCALE GENOMIC DNA]</scope>
    <source>
        <strain evidence="8 9">TM7_KMM_G3_1_HOT_351</strain>
    </source>
</reference>
<dbReference type="PANTHER" id="PTHR36174:SF1">
    <property type="entry name" value="LIPID II:GLYCINE GLYCYLTRANSFERASE"/>
    <property type="match status" value="1"/>
</dbReference>
<keyword evidence="8" id="KW-0032">Aminotransferase</keyword>
<name>A0ABY0FJY1_9BACT</name>
<keyword evidence="2 8" id="KW-0808">Transferase</keyword>
<dbReference type="Gene3D" id="3.90.1150.10">
    <property type="entry name" value="Aspartate Aminotransferase, domain 1"/>
    <property type="match status" value="1"/>
</dbReference>
<protein>
    <submittedName>
        <fullName evidence="8">L-glutamine:2-deoxy-scyllo-inosose aminotransferase</fullName>
        <ecNumber evidence="8">2.6.1.100</ecNumber>
    </submittedName>
</protein>
<dbReference type="EC" id="2.6.1.100" evidence="8"/>
<dbReference type="InterPro" id="IPR000653">
    <property type="entry name" value="DegT/StrS_aminotransferase"/>
</dbReference>
<keyword evidence="6" id="KW-0961">Cell wall biogenesis/degradation</keyword>